<comment type="function">
    <text evidence="7">SbcCD cleaves DNA hairpin structures. These structures can inhibit DNA replication and are intermediates in certain DNA recombination reactions. The complex acts as a 3'-&gt;5' double strand exonuclease that can open hairpins. It also has a 5' single-strand endonuclease activity.</text>
</comment>
<keyword evidence="4 7" id="KW-0540">Nuclease</keyword>
<name>N9HM03_ACILW</name>
<dbReference type="GO" id="GO:0006260">
    <property type="term" value="P:DNA replication"/>
    <property type="evidence" value="ECO:0007669"/>
    <property type="project" value="UniProtKB-KW"/>
</dbReference>
<dbReference type="EMBL" id="APQU01000012">
    <property type="protein sequence ID" value="ENW30264.1"/>
    <property type="molecule type" value="Genomic_DNA"/>
</dbReference>
<gene>
    <name evidence="7" type="primary">sbcD</name>
    <name evidence="10" type="ORF">F923_01903</name>
</gene>
<dbReference type="Proteomes" id="UP000018416">
    <property type="component" value="Unassembled WGS sequence"/>
</dbReference>
<dbReference type="GO" id="GO:0006310">
    <property type="term" value="P:DNA recombination"/>
    <property type="evidence" value="ECO:0007669"/>
    <property type="project" value="UniProtKB-KW"/>
</dbReference>
<dbReference type="PATRIC" id="fig|1217668.3.peg.1858"/>
<dbReference type="Pfam" id="PF12320">
    <property type="entry name" value="SbcD_C"/>
    <property type="match status" value="1"/>
</dbReference>
<comment type="similarity">
    <text evidence="1 7">Belongs to the SbcD family.</text>
</comment>
<comment type="subunit">
    <text evidence="2 7">Heterodimer of SbcC and SbcD.</text>
</comment>
<dbReference type="SUPFAM" id="SSF56300">
    <property type="entry name" value="Metallo-dependent phosphatases"/>
    <property type="match status" value="1"/>
</dbReference>
<dbReference type="NCBIfam" id="TIGR00619">
    <property type="entry name" value="sbcd"/>
    <property type="match status" value="1"/>
</dbReference>
<evidence type="ECO:0000256" key="4">
    <source>
        <dbReference type="ARBA" id="ARBA00022722"/>
    </source>
</evidence>
<dbReference type="InterPro" id="IPR041796">
    <property type="entry name" value="Mre11_N"/>
</dbReference>
<evidence type="ECO:0000256" key="5">
    <source>
        <dbReference type="ARBA" id="ARBA00022801"/>
    </source>
</evidence>
<sequence length="421" mass="48110">MAVHFLHTSDWHLGQFFHNHDREFEHAQFLTWLLEQIKAKQPHALLIAGDIFDVINPASSAQRQLYQFLADAHDLAPHMQTLMIAGNHDSGYRIEQVEPLLAKFNAKAVGIVGRTAENNLNLNLNLDRLLIPIYDQDKNIIAWCLTLPYLRSAEITGLNEHTSNNQNAISYLHQQLIAEAKARKQPHQALILMSHAHMQGGETSDSERPIIVGNEEALSTALFDDVIDYVALGHLHKPQKVGQPHIRYSGSPIPLSFSEINYKHQIVEVRIDPEQNPENRFQYDALSIPRTVELFRVREKLENLITTIQALPAGEIEQLSARHFLEVGYTTDAPPPVDLRQQIEQALPANRYRLLRISRIYQQQVDLSSSQSKIDLAPPTPESLFFNIWKKMGYEQDHSVQRDFQELLNEAQHELAQKQQA</sequence>
<evidence type="ECO:0000313" key="11">
    <source>
        <dbReference type="Proteomes" id="UP000018416"/>
    </source>
</evidence>
<dbReference type="Gene3D" id="3.60.21.10">
    <property type="match status" value="1"/>
</dbReference>
<dbReference type="Pfam" id="PF00149">
    <property type="entry name" value="Metallophos"/>
    <property type="match status" value="1"/>
</dbReference>
<proteinExistence type="inferred from homology"/>
<dbReference type="AlphaFoldDB" id="N9HM03"/>
<evidence type="ECO:0000259" key="8">
    <source>
        <dbReference type="Pfam" id="PF00149"/>
    </source>
</evidence>
<evidence type="ECO:0000256" key="6">
    <source>
        <dbReference type="ARBA" id="ARBA00022839"/>
    </source>
</evidence>
<keyword evidence="5 7" id="KW-0378">Hydrolase</keyword>
<evidence type="ECO:0000256" key="7">
    <source>
        <dbReference type="RuleBase" id="RU363069"/>
    </source>
</evidence>
<dbReference type="InterPro" id="IPR050535">
    <property type="entry name" value="DNA_Repair-Maintenance_Comp"/>
</dbReference>
<dbReference type="RefSeq" id="WP_005107698.1">
    <property type="nucleotide sequence ID" value="NZ_KB849836.1"/>
</dbReference>
<dbReference type="InterPro" id="IPR004593">
    <property type="entry name" value="SbcD"/>
</dbReference>
<organism evidence="10 11">
    <name type="scientific">Acinetobacter lwoffii NIPH 478</name>
    <dbReference type="NCBI Taxonomy" id="1217668"/>
    <lineage>
        <taxon>Bacteria</taxon>
        <taxon>Pseudomonadati</taxon>
        <taxon>Pseudomonadota</taxon>
        <taxon>Gammaproteobacteria</taxon>
        <taxon>Moraxellales</taxon>
        <taxon>Moraxellaceae</taxon>
        <taxon>Acinetobacter</taxon>
    </lineage>
</organism>
<dbReference type="HOGENOM" id="CLU_038045_2_1_6"/>
<evidence type="ECO:0000256" key="2">
    <source>
        <dbReference type="ARBA" id="ARBA00011322"/>
    </source>
</evidence>
<reference evidence="10 11" key="1">
    <citation type="submission" date="2013-02" db="EMBL/GenBank/DDBJ databases">
        <title>The Genome Sequence of Acinetobacter lwoffii NIPH 478.</title>
        <authorList>
            <consortium name="The Broad Institute Genome Sequencing Platform"/>
            <consortium name="The Broad Institute Genome Sequencing Center for Infectious Disease"/>
            <person name="Cerqueira G."/>
            <person name="Feldgarden M."/>
            <person name="Courvalin P."/>
            <person name="Perichon B."/>
            <person name="Grillot-Courvalin C."/>
            <person name="Clermont D."/>
            <person name="Rocha E."/>
            <person name="Yoon E.-J."/>
            <person name="Nemec A."/>
            <person name="Walker B."/>
            <person name="Young S.K."/>
            <person name="Zeng Q."/>
            <person name="Gargeya S."/>
            <person name="Fitzgerald M."/>
            <person name="Haas B."/>
            <person name="Abouelleil A."/>
            <person name="Alvarado L."/>
            <person name="Arachchi H.M."/>
            <person name="Berlin A.M."/>
            <person name="Chapman S.B."/>
            <person name="Dewar J."/>
            <person name="Goldberg J."/>
            <person name="Griggs A."/>
            <person name="Gujja S."/>
            <person name="Hansen M."/>
            <person name="Howarth C."/>
            <person name="Imamovic A."/>
            <person name="Larimer J."/>
            <person name="McCowan C."/>
            <person name="Murphy C."/>
            <person name="Neiman D."/>
            <person name="Pearson M."/>
            <person name="Priest M."/>
            <person name="Roberts A."/>
            <person name="Saif S."/>
            <person name="Shea T."/>
            <person name="Sisk P."/>
            <person name="Sykes S."/>
            <person name="Wortman J."/>
            <person name="Nusbaum C."/>
            <person name="Birren B."/>
        </authorList>
    </citation>
    <scope>NUCLEOTIDE SEQUENCE [LARGE SCALE GENOMIC DNA]</scope>
    <source>
        <strain evidence="10 11">NIPH 478</strain>
    </source>
</reference>
<feature type="domain" description="Nuclease SbcCD subunit D C-terminal" evidence="9">
    <location>
        <begin position="291"/>
        <end position="390"/>
    </location>
</feature>
<evidence type="ECO:0000259" key="9">
    <source>
        <dbReference type="Pfam" id="PF12320"/>
    </source>
</evidence>
<keyword evidence="7" id="KW-0233">DNA recombination</keyword>
<dbReference type="PANTHER" id="PTHR30337:SF0">
    <property type="entry name" value="NUCLEASE SBCCD SUBUNIT D"/>
    <property type="match status" value="1"/>
</dbReference>
<feature type="domain" description="Calcineurin-like phosphoesterase" evidence="8">
    <location>
        <begin position="4"/>
        <end position="238"/>
    </location>
</feature>
<dbReference type="InterPro" id="IPR026843">
    <property type="entry name" value="SbcD_C"/>
</dbReference>
<evidence type="ECO:0000256" key="1">
    <source>
        <dbReference type="ARBA" id="ARBA00010555"/>
    </source>
</evidence>
<dbReference type="GO" id="GO:0008408">
    <property type="term" value="F:3'-5' exonuclease activity"/>
    <property type="evidence" value="ECO:0007669"/>
    <property type="project" value="InterPro"/>
</dbReference>
<keyword evidence="6 7" id="KW-0269">Exonuclease</keyword>
<evidence type="ECO:0000256" key="3">
    <source>
        <dbReference type="ARBA" id="ARBA00013365"/>
    </source>
</evidence>
<accession>N9HM03</accession>
<dbReference type="PANTHER" id="PTHR30337">
    <property type="entry name" value="COMPONENT OF ATP-DEPENDENT DSDNA EXONUCLEASE"/>
    <property type="match status" value="1"/>
</dbReference>
<keyword evidence="7" id="KW-0235">DNA replication</keyword>
<protein>
    <recommendedName>
        <fullName evidence="3 7">Nuclease SbcCD subunit D</fullName>
    </recommendedName>
</protein>
<keyword evidence="7" id="KW-0255">Endonuclease</keyword>
<dbReference type="GO" id="GO:0004519">
    <property type="term" value="F:endonuclease activity"/>
    <property type="evidence" value="ECO:0007669"/>
    <property type="project" value="UniProtKB-KW"/>
</dbReference>
<dbReference type="InterPro" id="IPR029052">
    <property type="entry name" value="Metallo-depent_PP-like"/>
</dbReference>
<comment type="caution">
    <text evidence="10">The sequence shown here is derived from an EMBL/GenBank/DDBJ whole genome shotgun (WGS) entry which is preliminary data.</text>
</comment>
<evidence type="ECO:0000313" key="10">
    <source>
        <dbReference type="EMBL" id="ENW30264.1"/>
    </source>
</evidence>
<dbReference type="CDD" id="cd00840">
    <property type="entry name" value="MPP_Mre11_N"/>
    <property type="match status" value="1"/>
</dbReference>
<dbReference type="InterPro" id="IPR004843">
    <property type="entry name" value="Calcineurin-like_PHP"/>
</dbReference>